<dbReference type="EMBL" id="CP142149">
    <property type="protein sequence ID" value="WSE29872.1"/>
    <property type="molecule type" value="Genomic_DNA"/>
</dbReference>
<evidence type="ECO:0000256" key="3">
    <source>
        <dbReference type="ARBA" id="ARBA00023163"/>
    </source>
</evidence>
<keyword evidence="3" id="KW-0804">Transcription</keyword>
<accession>A0ABZ1I682</accession>
<evidence type="ECO:0000313" key="7">
    <source>
        <dbReference type="Proteomes" id="UP001330812"/>
    </source>
</evidence>
<name>A0ABZ1I682_9PSEU</name>
<keyword evidence="2 4" id="KW-0238">DNA-binding</keyword>
<keyword evidence="1" id="KW-0805">Transcription regulation</keyword>
<dbReference type="SUPFAM" id="SSF46689">
    <property type="entry name" value="Homeodomain-like"/>
    <property type="match status" value="2"/>
</dbReference>
<reference evidence="6 7" key="1">
    <citation type="journal article" date="2015" name="Int. J. Syst. Evol. Microbiol.">
        <title>Amycolatopsis rhabdoformis sp. nov., an actinomycete isolated from a tropical forest soil.</title>
        <authorList>
            <person name="Souza W.R."/>
            <person name="Silva R.E."/>
            <person name="Goodfellow M."/>
            <person name="Busarakam K."/>
            <person name="Figueiro F.S."/>
            <person name="Ferreira D."/>
            <person name="Rodrigues-Filho E."/>
            <person name="Moraes L.A.B."/>
            <person name="Zucchi T.D."/>
        </authorList>
    </citation>
    <scope>NUCLEOTIDE SEQUENCE [LARGE SCALE GENOMIC DNA]</scope>
    <source>
        <strain evidence="6 7">NCIMB 14900</strain>
    </source>
</reference>
<dbReference type="PROSITE" id="PS50977">
    <property type="entry name" value="HTH_TETR_2"/>
    <property type="match status" value="2"/>
</dbReference>
<feature type="domain" description="HTH tetR-type" evidence="5">
    <location>
        <begin position="20"/>
        <end position="80"/>
    </location>
</feature>
<organism evidence="6 7">
    <name type="scientific">Amycolatopsis rhabdoformis</name>
    <dbReference type="NCBI Taxonomy" id="1448059"/>
    <lineage>
        <taxon>Bacteria</taxon>
        <taxon>Bacillati</taxon>
        <taxon>Actinomycetota</taxon>
        <taxon>Actinomycetes</taxon>
        <taxon>Pseudonocardiales</taxon>
        <taxon>Pseudonocardiaceae</taxon>
        <taxon>Amycolatopsis</taxon>
    </lineage>
</organism>
<dbReference type="InterPro" id="IPR001647">
    <property type="entry name" value="HTH_TetR"/>
</dbReference>
<keyword evidence="7" id="KW-1185">Reference proteome</keyword>
<feature type="DNA-binding region" description="H-T-H motif" evidence="4">
    <location>
        <begin position="227"/>
        <end position="246"/>
    </location>
</feature>
<dbReference type="Pfam" id="PF00440">
    <property type="entry name" value="TetR_N"/>
    <property type="match status" value="2"/>
</dbReference>
<evidence type="ECO:0000313" key="6">
    <source>
        <dbReference type="EMBL" id="WSE29872.1"/>
    </source>
</evidence>
<dbReference type="InterPro" id="IPR009057">
    <property type="entry name" value="Homeodomain-like_sf"/>
</dbReference>
<dbReference type="Proteomes" id="UP001330812">
    <property type="component" value="Chromosome"/>
</dbReference>
<feature type="DNA-binding region" description="H-T-H motif" evidence="4">
    <location>
        <begin position="43"/>
        <end position="62"/>
    </location>
</feature>
<gene>
    <name evidence="6" type="ORF">VSH64_44985</name>
</gene>
<evidence type="ECO:0000259" key="5">
    <source>
        <dbReference type="PROSITE" id="PS50977"/>
    </source>
</evidence>
<dbReference type="PANTHER" id="PTHR30055">
    <property type="entry name" value="HTH-TYPE TRANSCRIPTIONAL REGULATOR RUTR"/>
    <property type="match status" value="1"/>
</dbReference>
<evidence type="ECO:0000256" key="4">
    <source>
        <dbReference type="PROSITE-ProRule" id="PRU00335"/>
    </source>
</evidence>
<feature type="domain" description="HTH tetR-type" evidence="5">
    <location>
        <begin position="205"/>
        <end position="264"/>
    </location>
</feature>
<dbReference type="Gene3D" id="1.10.357.10">
    <property type="entry name" value="Tetracycline Repressor, domain 2"/>
    <property type="match status" value="2"/>
</dbReference>
<dbReference type="Pfam" id="PF14246">
    <property type="entry name" value="TetR_C_7"/>
    <property type="match status" value="1"/>
</dbReference>
<evidence type="ECO:0000256" key="1">
    <source>
        <dbReference type="ARBA" id="ARBA00023015"/>
    </source>
</evidence>
<dbReference type="PRINTS" id="PR00455">
    <property type="entry name" value="HTHTETR"/>
</dbReference>
<evidence type="ECO:0000256" key="2">
    <source>
        <dbReference type="ARBA" id="ARBA00023125"/>
    </source>
</evidence>
<dbReference type="PANTHER" id="PTHR30055:SF234">
    <property type="entry name" value="HTH-TYPE TRANSCRIPTIONAL REGULATOR BETI"/>
    <property type="match status" value="1"/>
</dbReference>
<dbReference type="InterPro" id="IPR050109">
    <property type="entry name" value="HTH-type_TetR-like_transc_reg"/>
</dbReference>
<dbReference type="RefSeq" id="WP_326568830.1">
    <property type="nucleotide sequence ID" value="NZ_CP142149.1"/>
</dbReference>
<proteinExistence type="predicted"/>
<dbReference type="InterPro" id="IPR039536">
    <property type="entry name" value="TetR_C_Proteobacteria"/>
</dbReference>
<protein>
    <submittedName>
        <fullName evidence="6">TetR/AcrR family transcriptional regulator</fullName>
    </submittedName>
</protein>
<sequence>MSQVVRSRNYDLGKRADDVLATRTRIAEAGMQLYGSVGPSRTTISAVADLAGVRRNTLYRHFPTEDELFAACSEHFWSLHPLPDPARWRQVEEPQCRFEEALSAVYAYYAETTDVLANLTRDAEFMPVVERSLEEYRALLTGIAHIAGEDQPTRATARHALEFGTWRSLVDRGGLSDDVAVELMSALAFGTAGRRGAVVEPAPQQGKRDAVVRAAFAAFAEHGFRVSLDEIAERAGVSKVTIYSHFTSKEALFRTVITEQLDEAVAAARELSPGEVDLRTLCEACVDVLTSPAMVNLHSVLEAESKRFPEDTAAWLGRVPAELRRVLEIAVRALPGIRIPDPAAAVSQLYALCVQPGSPDVIESGVAMFLNFYETPPSTAPAKA</sequence>